<keyword evidence="4 9" id="KW-0812">Transmembrane</keyword>
<evidence type="ECO:0000256" key="2">
    <source>
        <dbReference type="ARBA" id="ARBA00008497"/>
    </source>
</evidence>
<dbReference type="OrthoDB" id="5962981at2759"/>
<keyword evidence="3" id="KW-0813">Transport</keyword>
<keyword evidence="8" id="KW-0407">Ion channel</keyword>
<protein>
    <submittedName>
        <fullName evidence="11">Calcium homeostasis modulator protein 6</fullName>
    </submittedName>
</protein>
<comment type="similarity">
    <text evidence="2">Belongs to the CALHM family.</text>
</comment>
<dbReference type="AlphaFoldDB" id="A0A2Y9DDF3"/>
<dbReference type="KEGG" id="tmu:101344701"/>
<gene>
    <name evidence="11" type="primary">CALHM6</name>
</gene>
<dbReference type="InParanoid" id="A0A2Y9DDF3"/>
<evidence type="ECO:0000256" key="6">
    <source>
        <dbReference type="ARBA" id="ARBA00023065"/>
    </source>
</evidence>
<dbReference type="CTD" id="441168"/>
<dbReference type="GeneID" id="101344701"/>
<reference evidence="11" key="1">
    <citation type="submission" date="2025-08" db="UniProtKB">
        <authorList>
            <consortium name="RefSeq"/>
        </authorList>
    </citation>
    <scope>IDENTIFICATION</scope>
</reference>
<name>A0A2Y9DDF3_TRIMA</name>
<keyword evidence="6" id="KW-0406">Ion transport</keyword>
<keyword evidence="10" id="KW-1185">Reference proteome</keyword>
<dbReference type="InterPro" id="IPR029569">
    <property type="entry name" value="CALHM"/>
</dbReference>
<feature type="transmembrane region" description="Helical" evidence="9">
    <location>
        <begin position="176"/>
        <end position="196"/>
    </location>
</feature>
<keyword evidence="7 9" id="KW-0472">Membrane</keyword>
<evidence type="ECO:0000256" key="1">
    <source>
        <dbReference type="ARBA" id="ARBA00004141"/>
    </source>
</evidence>
<evidence type="ECO:0000256" key="4">
    <source>
        <dbReference type="ARBA" id="ARBA00022692"/>
    </source>
</evidence>
<keyword evidence="5 9" id="KW-1133">Transmembrane helix</keyword>
<accession>A0A2Y9DDF3</accession>
<dbReference type="GO" id="GO:1904669">
    <property type="term" value="P:ATP export"/>
    <property type="evidence" value="ECO:0007669"/>
    <property type="project" value="UniProtKB-ARBA"/>
</dbReference>
<dbReference type="Pfam" id="PF14798">
    <property type="entry name" value="Ca_hom_mod"/>
    <property type="match status" value="1"/>
</dbReference>
<dbReference type="Proteomes" id="UP000248480">
    <property type="component" value="Unplaced"/>
</dbReference>
<feature type="transmembrane region" description="Helical" evidence="9">
    <location>
        <begin position="49"/>
        <end position="70"/>
    </location>
</feature>
<evidence type="ECO:0000256" key="8">
    <source>
        <dbReference type="ARBA" id="ARBA00023303"/>
    </source>
</evidence>
<evidence type="ECO:0000256" key="9">
    <source>
        <dbReference type="SAM" id="Phobius"/>
    </source>
</evidence>
<evidence type="ECO:0000313" key="11">
    <source>
        <dbReference type="RefSeq" id="XP_004372545.1"/>
    </source>
</evidence>
<sequence>MEKFQTVLSLYQKHHNAIGYGLVTFLTASGERVFSTVVFSCPCSATWNLPYGLVSPLVPALGLFLLGYVLSARTWRLLTSCCAPDARTACRAGLRGALVCTHLSAASAVAPLTWVAVALLGGAFYECAASSAPFAQRLCWGRDPSCVAQLPLVPCKQANMSKVQDLLKDLKAESQVIGWILIAIVIIILLAFTSLMRCTSPVSYLQLKFWKIYMKQEENILKTQATAHATVLAKENVKSFFDGSHPKEYNTPSIKDWQQISSLYTFNPKDQYYSMLHKYVNRKEESHSITSAEGDVMVPVLDFVDSFDISTTAEL</sequence>
<evidence type="ECO:0000313" key="10">
    <source>
        <dbReference type="Proteomes" id="UP000248480"/>
    </source>
</evidence>
<evidence type="ECO:0000256" key="7">
    <source>
        <dbReference type="ARBA" id="ARBA00023136"/>
    </source>
</evidence>
<evidence type="ECO:0000256" key="3">
    <source>
        <dbReference type="ARBA" id="ARBA00022448"/>
    </source>
</evidence>
<dbReference type="STRING" id="127582.A0A2Y9DDF3"/>
<dbReference type="PANTHER" id="PTHR32261:SF4">
    <property type="entry name" value="CALCIUM HOMEOSTASIS MODULATOR PROTEIN 6"/>
    <property type="match status" value="1"/>
</dbReference>
<comment type="subcellular location">
    <subcellularLocation>
        <location evidence="1">Membrane</location>
        <topology evidence="1">Multi-pass membrane protein</topology>
    </subcellularLocation>
</comment>
<dbReference type="GO" id="GO:0005261">
    <property type="term" value="F:monoatomic cation channel activity"/>
    <property type="evidence" value="ECO:0007669"/>
    <property type="project" value="TreeGrafter"/>
</dbReference>
<dbReference type="PANTHER" id="PTHR32261">
    <property type="entry name" value="CALCIUM HOMEOSTASIS MODULATOR PROTEIN"/>
    <property type="match status" value="1"/>
</dbReference>
<proteinExistence type="inferred from homology"/>
<organism evidence="10 11">
    <name type="scientific">Trichechus manatus latirostris</name>
    <name type="common">Florida manatee</name>
    <dbReference type="NCBI Taxonomy" id="127582"/>
    <lineage>
        <taxon>Eukaryota</taxon>
        <taxon>Metazoa</taxon>
        <taxon>Chordata</taxon>
        <taxon>Craniata</taxon>
        <taxon>Vertebrata</taxon>
        <taxon>Euteleostomi</taxon>
        <taxon>Mammalia</taxon>
        <taxon>Eutheria</taxon>
        <taxon>Afrotheria</taxon>
        <taxon>Sirenia</taxon>
        <taxon>Trichechidae</taxon>
        <taxon>Trichechus</taxon>
    </lineage>
</organism>
<dbReference type="RefSeq" id="XP_004372545.1">
    <property type="nucleotide sequence ID" value="XM_004372488.2"/>
</dbReference>
<dbReference type="GO" id="GO:0005886">
    <property type="term" value="C:plasma membrane"/>
    <property type="evidence" value="ECO:0007669"/>
    <property type="project" value="TreeGrafter"/>
</dbReference>
<evidence type="ECO:0000256" key="5">
    <source>
        <dbReference type="ARBA" id="ARBA00022989"/>
    </source>
</evidence>